<evidence type="ECO:0000256" key="3">
    <source>
        <dbReference type="ARBA" id="ARBA00022840"/>
    </source>
</evidence>
<dbReference type="RefSeq" id="WP_224140290.1">
    <property type="nucleotide sequence ID" value="NZ_JAIQUM010000043.1"/>
</dbReference>
<keyword evidence="2" id="KW-0547">Nucleotide-binding</keyword>
<dbReference type="InterPro" id="IPR004101">
    <property type="entry name" value="Mur_ligase_C"/>
</dbReference>
<dbReference type="Proteomes" id="UP001165287">
    <property type="component" value="Unassembled WGS sequence"/>
</dbReference>
<dbReference type="InterPro" id="IPR036615">
    <property type="entry name" value="Mur_ligase_C_dom_sf"/>
</dbReference>
<dbReference type="InterPro" id="IPR051046">
    <property type="entry name" value="MurCDEF_CellWall_CoF430Synth"/>
</dbReference>
<evidence type="ECO:0000259" key="5">
    <source>
        <dbReference type="Pfam" id="PF08245"/>
    </source>
</evidence>
<reference evidence="6" key="1">
    <citation type="submission" date="2024-05" db="EMBL/GenBank/DDBJ databases">
        <title>Metabacillus sp. nov., isolated from the rhizosphere soil of tomato plants.</title>
        <authorList>
            <person name="Ma R."/>
        </authorList>
    </citation>
    <scope>NUCLEOTIDE SEQUENCE</scope>
    <source>
        <strain evidence="6">DBTR6</strain>
    </source>
</reference>
<name>A0ABS7UVK5_9BACI</name>
<keyword evidence="7" id="KW-1185">Reference proteome</keyword>
<dbReference type="SUPFAM" id="SSF53244">
    <property type="entry name" value="MurD-like peptide ligases, peptide-binding domain"/>
    <property type="match status" value="1"/>
</dbReference>
<organism evidence="6 7">
    <name type="scientific">Metabacillus rhizolycopersici</name>
    <dbReference type="NCBI Taxonomy" id="2875709"/>
    <lineage>
        <taxon>Bacteria</taxon>
        <taxon>Bacillati</taxon>
        <taxon>Bacillota</taxon>
        <taxon>Bacilli</taxon>
        <taxon>Bacillales</taxon>
        <taxon>Bacillaceae</taxon>
        <taxon>Metabacillus</taxon>
    </lineage>
</organism>
<evidence type="ECO:0000256" key="2">
    <source>
        <dbReference type="ARBA" id="ARBA00022741"/>
    </source>
</evidence>
<dbReference type="InterPro" id="IPR036565">
    <property type="entry name" value="Mur-like_cat_sf"/>
</dbReference>
<evidence type="ECO:0000313" key="6">
    <source>
        <dbReference type="EMBL" id="MBZ5751959.1"/>
    </source>
</evidence>
<dbReference type="PANTHER" id="PTHR43024">
    <property type="entry name" value="UDP-N-ACETYLMURAMOYL-TRIPEPTIDE--D-ALANYL-D-ALANINE LIGASE"/>
    <property type="match status" value="1"/>
</dbReference>
<dbReference type="PANTHER" id="PTHR43024:SF1">
    <property type="entry name" value="UDP-N-ACETYLMURAMOYL-TRIPEPTIDE--D-ALANYL-D-ALANINE LIGASE"/>
    <property type="match status" value="1"/>
</dbReference>
<dbReference type="EMBL" id="JAIQUM010000043">
    <property type="protein sequence ID" value="MBZ5751959.1"/>
    <property type="molecule type" value="Genomic_DNA"/>
</dbReference>
<sequence length="456" mass="51782">MKNSSLMKLMPVLNGALLRGKEDFIVDHVYHKKQDKFTNNTLVFYRKNMKIPLNLKSCVIVTSNKKAIDQFPTTYTIVYVKKVWLAYRRFITYYRQQFNLPVIGVTGTCGKTTTKEMIAHILSFKMNIVKTVLSQNGLSNNIKYLLQINDRTDAAVIEMGVSSTGHIRQTARYFKPTIGIITTIGTDHLQGFTDHDAYLKEKESMLLAVNKKGTIILNADDENTKKLNKRKFKGTFIYIGEAEHSDFQFVNVRYHENGMRFVLRYRGQVYFGFVPGFGKHNVYNAIFAIAAANLLGISINTSIKRLETFQPVKRHLQLHTGINGSTIIDDTWNTNPTSIQAAIEVLAELSKGKKSIAILGDIEELGQYSIIEHQKVGEIVWKHKIDYLMTIGDQANEITVKAKELGMNSSNIFPIVSDAQLVKLLKQLATKNTIILVKTSMRKSYRDLMLKIKGQK</sequence>
<proteinExistence type="predicted"/>
<evidence type="ECO:0000313" key="7">
    <source>
        <dbReference type="Proteomes" id="UP001165287"/>
    </source>
</evidence>
<protein>
    <submittedName>
        <fullName evidence="6">UDP-N-acetylmuramoyl-tripeptide--D-alanyl-D-alanine ligase</fullName>
    </submittedName>
</protein>
<dbReference type="Gene3D" id="3.40.1190.10">
    <property type="entry name" value="Mur-like, catalytic domain"/>
    <property type="match status" value="1"/>
</dbReference>
<dbReference type="Pfam" id="PF08245">
    <property type="entry name" value="Mur_ligase_M"/>
    <property type="match status" value="1"/>
</dbReference>
<dbReference type="InterPro" id="IPR013221">
    <property type="entry name" value="Mur_ligase_cen"/>
</dbReference>
<feature type="domain" description="Mur ligase C-terminal" evidence="4">
    <location>
        <begin position="317"/>
        <end position="440"/>
    </location>
</feature>
<dbReference type="GO" id="GO:0016874">
    <property type="term" value="F:ligase activity"/>
    <property type="evidence" value="ECO:0007669"/>
    <property type="project" value="UniProtKB-KW"/>
</dbReference>
<dbReference type="Gene3D" id="3.90.190.20">
    <property type="entry name" value="Mur ligase, C-terminal domain"/>
    <property type="match status" value="1"/>
</dbReference>
<dbReference type="SUPFAM" id="SSF53623">
    <property type="entry name" value="MurD-like peptide ligases, catalytic domain"/>
    <property type="match status" value="1"/>
</dbReference>
<evidence type="ECO:0000259" key="4">
    <source>
        <dbReference type="Pfam" id="PF02875"/>
    </source>
</evidence>
<feature type="domain" description="Mur ligase central" evidence="5">
    <location>
        <begin position="105"/>
        <end position="292"/>
    </location>
</feature>
<keyword evidence="3" id="KW-0067">ATP-binding</keyword>
<keyword evidence="1 6" id="KW-0436">Ligase</keyword>
<dbReference type="Pfam" id="PF02875">
    <property type="entry name" value="Mur_ligase_C"/>
    <property type="match status" value="1"/>
</dbReference>
<evidence type="ECO:0000256" key="1">
    <source>
        <dbReference type="ARBA" id="ARBA00022598"/>
    </source>
</evidence>
<accession>A0ABS7UVK5</accession>
<gene>
    <name evidence="6" type="ORF">K9V48_17310</name>
</gene>
<comment type="caution">
    <text evidence="6">The sequence shown here is derived from an EMBL/GenBank/DDBJ whole genome shotgun (WGS) entry which is preliminary data.</text>
</comment>